<proteinExistence type="predicted"/>
<organism evidence="2 3">
    <name type="scientific">Trametes cubensis</name>
    <dbReference type="NCBI Taxonomy" id="1111947"/>
    <lineage>
        <taxon>Eukaryota</taxon>
        <taxon>Fungi</taxon>
        <taxon>Dikarya</taxon>
        <taxon>Basidiomycota</taxon>
        <taxon>Agaricomycotina</taxon>
        <taxon>Agaricomycetes</taxon>
        <taxon>Polyporales</taxon>
        <taxon>Polyporaceae</taxon>
        <taxon>Trametes</taxon>
    </lineage>
</organism>
<sequence length="201" mass="22333">MVTFTVIVNYAIVKPLASVKGRKLKLATSKVKSTLTRLASSHKPGVVSSNTNRLRSPRRERGKRAPRKSLPRILDPLPEDLGGSLVAQIEDELSRLQCEGSDKTSEDSHSSHETESTLIGSDESHKFTKFKEVAECVLGNTELDNDDSDVLVYAKEVKYSSELELFAIKVVPRVALPEEDYYSPVDLVPSEDHVAREDLRV</sequence>
<protein>
    <submittedName>
        <fullName evidence="2">Uncharacterized protein</fullName>
    </submittedName>
</protein>
<keyword evidence="3" id="KW-1185">Reference proteome</keyword>
<evidence type="ECO:0000313" key="3">
    <source>
        <dbReference type="Proteomes" id="UP001215151"/>
    </source>
</evidence>
<feature type="compositionally biased region" description="Basic residues" evidence="1">
    <location>
        <begin position="55"/>
        <end position="70"/>
    </location>
</feature>
<dbReference type="Proteomes" id="UP001215151">
    <property type="component" value="Unassembled WGS sequence"/>
</dbReference>
<dbReference type="AlphaFoldDB" id="A0AAD7TQ34"/>
<dbReference type="EMBL" id="JAPEVG010000237">
    <property type="protein sequence ID" value="KAJ8473030.1"/>
    <property type="molecule type" value="Genomic_DNA"/>
</dbReference>
<accession>A0AAD7TQ34</accession>
<reference evidence="2" key="1">
    <citation type="submission" date="2022-11" db="EMBL/GenBank/DDBJ databases">
        <title>Genome Sequence of Cubamyces cubensis.</title>
        <authorList>
            <person name="Buettner E."/>
        </authorList>
    </citation>
    <scope>NUCLEOTIDE SEQUENCE</scope>
    <source>
        <strain evidence="2">MPL-01</strain>
    </source>
</reference>
<gene>
    <name evidence="2" type="ORF">ONZ51_g8126</name>
</gene>
<evidence type="ECO:0000313" key="2">
    <source>
        <dbReference type="EMBL" id="KAJ8473030.1"/>
    </source>
</evidence>
<comment type="caution">
    <text evidence="2">The sequence shown here is derived from an EMBL/GenBank/DDBJ whole genome shotgun (WGS) entry which is preliminary data.</text>
</comment>
<feature type="compositionally biased region" description="Basic and acidic residues" evidence="1">
    <location>
        <begin position="100"/>
        <end position="115"/>
    </location>
</feature>
<name>A0AAD7TQ34_9APHY</name>
<feature type="region of interest" description="Disordered" evidence="1">
    <location>
        <begin position="97"/>
        <end position="120"/>
    </location>
</feature>
<evidence type="ECO:0000256" key="1">
    <source>
        <dbReference type="SAM" id="MobiDB-lite"/>
    </source>
</evidence>
<feature type="region of interest" description="Disordered" evidence="1">
    <location>
        <begin position="37"/>
        <end position="76"/>
    </location>
</feature>